<evidence type="ECO:0000313" key="2">
    <source>
        <dbReference type="Proteomes" id="UP001233999"/>
    </source>
</evidence>
<gene>
    <name evidence="1" type="ORF">L9F63_001846</name>
</gene>
<feature type="non-terminal residue" evidence="1">
    <location>
        <position position="1"/>
    </location>
</feature>
<feature type="non-terminal residue" evidence="1">
    <location>
        <position position="60"/>
    </location>
</feature>
<reference evidence="1" key="1">
    <citation type="journal article" date="2023" name="IScience">
        <title>Live-bearing cockroach genome reveals convergent evolutionary mechanisms linked to viviparity in insects and beyond.</title>
        <authorList>
            <person name="Fouks B."/>
            <person name="Harrison M.C."/>
            <person name="Mikhailova A.A."/>
            <person name="Marchal E."/>
            <person name="English S."/>
            <person name="Carruthers M."/>
            <person name="Jennings E.C."/>
            <person name="Chiamaka E.L."/>
            <person name="Frigard R.A."/>
            <person name="Pippel M."/>
            <person name="Attardo G.M."/>
            <person name="Benoit J.B."/>
            <person name="Bornberg-Bauer E."/>
            <person name="Tobe S.S."/>
        </authorList>
    </citation>
    <scope>NUCLEOTIDE SEQUENCE</scope>
    <source>
        <strain evidence="1">Stay&amp;Tobe</strain>
    </source>
</reference>
<dbReference type="Proteomes" id="UP001233999">
    <property type="component" value="Unassembled WGS sequence"/>
</dbReference>
<dbReference type="EMBL" id="JASPKZ010003862">
    <property type="protein sequence ID" value="KAJ9591632.1"/>
    <property type="molecule type" value="Genomic_DNA"/>
</dbReference>
<proteinExistence type="predicted"/>
<organism evidence="1 2">
    <name type="scientific">Diploptera punctata</name>
    <name type="common">Pacific beetle cockroach</name>
    <dbReference type="NCBI Taxonomy" id="6984"/>
    <lineage>
        <taxon>Eukaryota</taxon>
        <taxon>Metazoa</taxon>
        <taxon>Ecdysozoa</taxon>
        <taxon>Arthropoda</taxon>
        <taxon>Hexapoda</taxon>
        <taxon>Insecta</taxon>
        <taxon>Pterygota</taxon>
        <taxon>Neoptera</taxon>
        <taxon>Polyneoptera</taxon>
        <taxon>Dictyoptera</taxon>
        <taxon>Blattodea</taxon>
        <taxon>Blaberoidea</taxon>
        <taxon>Blaberidae</taxon>
        <taxon>Diplopterinae</taxon>
        <taxon>Diploptera</taxon>
    </lineage>
</organism>
<evidence type="ECO:0000313" key="1">
    <source>
        <dbReference type="EMBL" id="KAJ9591632.1"/>
    </source>
</evidence>
<reference evidence="1" key="2">
    <citation type="submission" date="2023-05" db="EMBL/GenBank/DDBJ databases">
        <authorList>
            <person name="Fouks B."/>
        </authorList>
    </citation>
    <scope>NUCLEOTIDE SEQUENCE</scope>
    <source>
        <strain evidence="1">Stay&amp;Tobe</strain>
        <tissue evidence="1">Testes</tissue>
    </source>
</reference>
<protein>
    <submittedName>
        <fullName evidence="1">Uncharacterized protein</fullName>
    </submittedName>
</protein>
<keyword evidence="2" id="KW-1185">Reference proteome</keyword>
<name>A0AAD8A4J3_DIPPU</name>
<dbReference type="AlphaFoldDB" id="A0AAD8A4J3"/>
<accession>A0AAD8A4J3</accession>
<comment type="caution">
    <text evidence="1">The sequence shown here is derived from an EMBL/GenBank/DDBJ whole genome shotgun (WGS) entry which is preliminary data.</text>
</comment>
<sequence length="60" mass="6907">LLNVKILYGATKMFIERKNIPTSTKKVKHLLSMIFLKMILIEPSKCSWKKPAMSGSCRRP</sequence>